<proteinExistence type="predicted"/>
<protein>
    <submittedName>
        <fullName evidence="1">Uncharacterized protein</fullName>
    </submittedName>
</protein>
<dbReference type="Proteomes" id="UP001642464">
    <property type="component" value="Unassembled WGS sequence"/>
</dbReference>
<evidence type="ECO:0000313" key="2">
    <source>
        <dbReference type="Proteomes" id="UP001642464"/>
    </source>
</evidence>
<sequence length="221" mass="25256">MAEDVKSEHDAMDTMFQTKCIAMHVTNQTVLKNIPATSKVFHLSLWSFDFSEKAKYGENGRFPTNMQYKSHVHSFLQNGYESAREAVDVRFGEVGKNEDDGITPFSVQFVDGQNKDVKEEELMEDPEMCKVIASFRYVKCNFKKLQRAEEYLYESLSLANRTSEKTKPSCLDYVLSFQEAVRLKKSVAGHLSLRDCLWSAITEYNRRVSKASVSKVLGLCT</sequence>
<organism evidence="1 2">
    <name type="scientific">Durusdinium trenchii</name>
    <dbReference type="NCBI Taxonomy" id="1381693"/>
    <lineage>
        <taxon>Eukaryota</taxon>
        <taxon>Sar</taxon>
        <taxon>Alveolata</taxon>
        <taxon>Dinophyceae</taxon>
        <taxon>Suessiales</taxon>
        <taxon>Symbiodiniaceae</taxon>
        <taxon>Durusdinium</taxon>
    </lineage>
</organism>
<gene>
    <name evidence="1" type="ORF">SCF082_LOCUS41711</name>
</gene>
<accession>A0ABP0QJB4</accession>
<evidence type="ECO:0000313" key="1">
    <source>
        <dbReference type="EMBL" id="CAK9088332.1"/>
    </source>
</evidence>
<dbReference type="EMBL" id="CAXAMM010039684">
    <property type="protein sequence ID" value="CAK9088332.1"/>
    <property type="molecule type" value="Genomic_DNA"/>
</dbReference>
<keyword evidence="2" id="KW-1185">Reference proteome</keyword>
<comment type="caution">
    <text evidence="1">The sequence shown here is derived from an EMBL/GenBank/DDBJ whole genome shotgun (WGS) entry which is preliminary data.</text>
</comment>
<name>A0ABP0QJB4_9DINO</name>
<reference evidence="1 2" key="1">
    <citation type="submission" date="2024-02" db="EMBL/GenBank/DDBJ databases">
        <authorList>
            <person name="Chen Y."/>
            <person name="Shah S."/>
            <person name="Dougan E. K."/>
            <person name="Thang M."/>
            <person name="Chan C."/>
        </authorList>
    </citation>
    <scope>NUCLEOTIDE SEQUENCE [LARGE SCALE GENOMIC DNA]</scope>
</reference>